<dbReference type="AlphaFoldDB" id="S9SDT8"/>
<evidence type="ECO:0000256" key="1">
    <source>
        <dbReference type="SAM" id="MobiDB-lite"/>
    </source>
</evidence>
<feature type="chain" id="PRO_5004569509" evidence="2">
    <location>
        <begin position="20"/>
        <end position="179"/>
    </location>
</feature>
<comment type="caution">
    <text evidence="3">The sequence shown here is derived from an EMBL/GenBank/DDBJ whole genome shotgun (WGS) entry which is preliminary data.</text>
</comment>
<keyword evidence="2" id="KW-0732">Signal</keyword>
<name>S9SDT8_MAGFU</name>
<dbReference type="RefSeq" id="WP_021131763.1">
    <property type="nucleotide sequence ID" value="NZ_AQPH01000019.1"/>
</dbReference>
<evidence type="ECO:0000313" key="3">
    <source>
        <dbReference type="EMBL" id="EPY02218.1"/>
    </source>
</evidence>
<dbReference type="EMBL" id="AQPH01000019">
    <property type="protein sequence ID" value="EPY02218.1"/>
    <property type="molecule type" value="Genomic_DNA"/>
</dbReference>
<dbReference type="eggNOG" id="ENOG5033C55">
    <property type="taxonomic scope" value="Bacteria"/>
</dbReference>
<reference evidence="3 4" key="1">
    <citation type="submission" date="2013-04" db="EMBL/GenBank/DDBJ databases">
        <authorList>
            <person name="Kuznetsov B."/>
            <person name="Ivanovsky R."/>
        </authorList>
    </citation>
    <scope>NUCLEOTIDE SEQUENCE [LARGE SCALE GENOMIC DNA]</scope>
    <source>
        <strain evidence="3 4">MGU-K5</strain>
    </source>
</reference>
<organism evidence="3 4">
    <name type="scientific">Magnetospirillum fulvum MGU-K5</name>
    <dbReference type="NCBI Taxonomy" id="1316936"/>
    <lineage>
        <taxon>Bacteria</taxon>
        <taxon>Pseudomonadati</taxon>
        <taxon>Pseudomonadota</taxon>
        <taxon>Alphaproteobacteria</taxon>
        <taxon>Rhodospirillales</taxon>
        <taxon>Rhodospirillaceae</taxon>
        <taxon>Magnetospirillum</taxon>
    </lineage>
</organism>
<accession>S9SDT8</accession>
<proteinExistence type="predicted"/>
<gene>
    <name evidence="3" type="ORF">K678_07061</name>
</gene>
<dbReference type="PATRIC" id="fig|1316936.3.peg.1415"/>
<dbReference type="Proteomes" id="UP000015350">
    <property type="component" value="Unassembled WGS sequence"/>
</dbReference>
<dbReference type="OrthoDB" id="7270931at2"/>
<feature type="region of interest" description="Disordered" evidence="1">
    <location>
        <begin position="149"/>
        <end position="179"/>
    </location>
</feature>
<evidence type="ECO:0000313" key="4">
    <source>
        <dbReference type="Proteomes" id="UP000015350"/>
    </source>
</evidence>
<feature type="signal peptide" evidence="2">
    <location>
        <begin position="1"/>
        <end position="19"/>
    </location>
</feature>
<protein>
    <submittedName>
        <fullName evidence="3">Uncharacterized protein</fullName>
    </submittedName>
</protein>
<sequence length="179" mass="19527">MNRIRVLAVACCLVLPSFAADARSSGKTGGACATPEQIQAAQLRQLHNQLQVAALNCRGEDSSLHAKWGGYVGRFGSTLSDNAQVLRTHFKSPAAFDRYNTQVTNRESVRVHEVDSYCETRAQMFDQVMQMSPPQLIAFAGQTVGRPDHMSDCAAPVTKAASKTPRHQQPKKNQTAQAN</sequence>
<dbReference type="STRING" id="1316936.K678_07061"/>
<evidence type="ECO:0000256" key="2">
    <source>
        <dbReference type="SAM" id="SignalP"/>
    </source>
</evidence>